<evidence type="ECO:0000313" key="4">
    <source>
        <dbReference type="Proteomes" id="UP000290289"/>
    </source>
</evidence>
<reference evidence="3 4" key="1">
    <citation type="submission" date="2018-10" db="EMBL/GenBank/DDBJ databases">
        <title>A high-quality apple genome assembly.</title>
        <authorList>
            <person name="Hu J."/>
        </authorList>
    </citation>
    <scope>NUCLEOTIDE SEQUENCE [LARGE SCALE GENOMIC DNA]</scope>
    <source>
        <strain evidence="4">cv. HFTH1</strain>
        <tissue evidence="3">Young leaf</tissue>
    </source>
</reference>
<dbReference type="Proteomes" id="UP000290289">
    <property type="component" value="Chromosome 4"/>
</dbReference>
<dbReference type="InterPro" id="IPR012337">
    <property type="entry name" value="RNaseH-like_sf"/>
</dbReference>
<organism evidence="3 4">
    <name type="scientific">Malus domestica</name>
    <name type="common">Apple</name>
    <name type="synonym">Pyrus malus</name>
    <dbReference type="NCBI Taxonomy" id="3750"/>
    <lineage>
        <taxon>Eukaryota</taxon>
        <taxon>Viridiplantae</taxon>
        <taxon>Streptophyta</taxon>
        <taxon>Embryophyta</taxon>
        <taxon>Tracheophyta</taxon>
        <taxon>Spermatophyta</taxon>
        <taxon>Magnoliopsida</taxon>
        <taxon>eudicotyledons</taxon>
        <taxon>Gunneridae</taxon>
        <taxon>Pentapetalae</taxon>
        <taxon>rosids</taxon>
        <taxon>fabids</taxon>
        <taxon>Rosales</taxon>
        <taxon>Rosaceae</taxon>
        <taxon>Amygdaloideae</taxon>
        <taxon>Maleae</taxon>
        <taxon>Malus</taxon>
    </lineage>
</organism>
<dbReference type="STRING" id="3750.A0A498K307"/>
<accession>A0A498K307</accession>
<dbReference type="SUPFAM" id="SSF53098">
    <property type="entry name" value="Ribonuclease H-like"/>
    <property type="match status" value="1"/>
</dbReference>
<dbReference type="GO" id="GO:0005634">
    <property type="term" value="C:nucleus"/>
    <property type="evidence" value="ECO:0007669"/>
    <property type="project" value="TreeGrafter"/>
</dbReference>
<protein>
    <recommendedName>
        <fullName evidence="5">3'-5' exonuclease domain-containing protein</fullName>
    </recommendedName>
</protein>
<dbReference type="PANTHER" id="PTHR13620">
    <property type="entry name" value="3-5 EXONUCLEASE"/>
    <property type="match status" value="1"/>
</dbReference>
<dbReference type="GO" id="GO:0003676">
    <property type="term" value="F:nucleic acid binding"/>
    <property type="evidence" value="ECO:0007669"/>
    <property type="project" value="InterPro"/>
</dbReference>
<dbReference type="InterPro" id="IPR036397">
    <property type="entry name" value="RNaseH_sf"/>
</dbReference>
<dbReference type="AlphaFoldDB" id="A0A498K307"/>
<keyword evidence="2" id="KW-0378">Hydrolase</keyword>
<keyword evidence="1" id="KW-0540">Nuclease</keyword>
<sequence length="251" mass="27967">MSIPLQFLSEMDMCEVEVHGVKVTVSVADDAAVIDKKITELRSLMRQRPVMGLDIKKADKSDRASMLLLCAGSHCLIIPNLQTLFFYYPNDSNVSGLEKLLADRTICFVGIGMNKKNYLDRSLGDMMYNAGVEVGHLAARVLQKRDLETRKLHELAAEVGIDDIKPQSEVLSLLSPADAKDFSEERYELASKLSEMGCNGRPNAPRTSMVFCPADSRVFSKREIKCAIHDVYASYLIGNKLLGMVIEKRMS</sequence>
<dbReference type="InterPro" id="IPR051132">
    <property type="entry name" value="3-5_Exonuclease_domain"/>
</dbReference>
<evidence type="ECO:0000256" key="1">
    <source>
        <dbReference type="ARBA" id="ARBA00022722"/>
    </source>
</evidence>
<keyword evidence="4" id="KW-1185">Reference proteome</keyword>
<dbReference type="EMBL" id="RDQH01000330">
    <property type="protein sequence ID" value="RXI01738.1"/>
    <property type="molecule type" value="Genomic_DNA"/>
</dbReference>
<dbReference type="GO" id="GO:0005737">
    <property type="term" value="C:cytoplasm"/>
    <property type="evidence" value="ECO:0007669"/>
    <property type="project" value="TreeGrafter"/>
</dbReference>
<dbReference type="PANTHER" id="PTHR13620:SF121">
    <property type="entry name" value="EMB|CAB82946.1-RELATED"/>
    <property type="match status" value="1"/>
</dbReference>
<comment type="caution">
    <text evidence="3">The sequence shown here is derived from an EMBL/GenBank/DDBJ whole genome shotgun (WGS) entry which is preliminary data.</text>
</comment>
<gene>
    <name evidence="3" type="ORF">DVH24_015087</name>
</gene>
<evidence type="ECO:0000313" key="3">
    <source>
        <dbReference type="EMBL" id="RXI01738.1"/>
    </source>
</evidence>
<dbReference type="GO" id="GO:0008408">
    <property type="term" value="F:3'-5' exonuclease activity"/>
    <property type="evidence" value="ECO:0007669"/>
    <property type="project" value="TreeGrafter"/>
</dbReference>
<dbReference type="Gene3D" id="3.30.420.10">
    <property type="entry name" value="Ribonuclease H-like superfamily/Ribonuclease H"/>
    <property type="match status" value="1"/>
</dbReference>
<name>A0A498K307_MALDO</name>
<evidence type="ECO:0000256" key="2">
    <source>
        <dbReference type="ARBA" id="ARBA00022801"/>
    </source>
</evidence>
<evidence type="ECO:0008006" key="5">
    <source>
        <dbReference type="Google" id="ProtNLM"/>
    </source>
</evidence>
<proteinExistence type="predicted"/>